<dbReference type="PANTHER" id="PTHR43280">
    <property type="entry name" value="ARAC-FAMILY TRANSCRIPTIONAL REGULATOR"/>
    <property type="match status" value="1"/>
</dbReference>
<feature type="domain" description="HTH araC/xylS-type" evidence="4">
    <location>
        <begin position="192"/>
        <end position="290"/>
    </location>
</feature>
<dbReference type="PROSITE" id="PS01124">
    <property type="entry name" value="HTH_ARAC_FAMILY_2"/>
    <property type="match status" value="1"/>
</dbReference>
<proteinExistence type="predicted"/>
<dbReference type="PRINTS" id="PR00032">
    <property type="entry name" value="HTHARAC"/>
</dbReference>
<evidence type="ECO:0000256" key="1">
    <source>
        <dbReference type="ARBA" id="ARBA00023015"/>
    </source>
</evidence>
<accession>A0ABW5MZR7</accession>
<evidence type="ECO:0000256" key="3">
    <source>
        <dbReference type="ARBA" id="ARBA00023163"/>
    </source>
</evidence>
<dbReference type="InterPro" id="IPR020449">
    <property type="entry name" value="Tscrpt_reg_AraC-type_HTH"/>
</dbReference>
<dbReference type="SUPFAM" id="SSF46689">
    <property type="entry name" value="Homeodomain-like"/>
    <property type="match status" value="1"/>
</dbReference>
<evidence type="ECO:0000256" key="2">
    <source>
        <dbReference type="ARBA" id="ARBA00023125"/>
    </source>
</evidence>
<gene>
    <name evidence="5" type="ORF">ACFSQJ_15820</name>
</gene>
<protein>
    <submittedName>
        <fullName evidence="5">Helix-turn-helix domain-containing protein</fullName>
    </submittedName>
</protein>
<keyword evidence="1" id="KW-0805">Transcription regulation</keyword>
<keyword evidence="6" id="KW-1185">Reference proteome</keyword>
<reference evidence="6" key="1">
    <citation type="journal article" date="2019" name="Int. J. Syst. Evol. Microbiol.">
        <title>The Global Catalogue of Microorganisms (GCM) 10K type strain sequencing project: providing services to taxonomists for standard genome sequencing and annotation.</title>
        <authorList>
            <consortium name="The Broad Institute Genomics Platform"/>
            <consortium name="The Broad Institute Genome Sequencing Center for Infectious Disease"/>
            <person name="Wu L."/>
            <person name="Ma J."/>
        </authorList>
    </citation>
    <scope>NUCLEOTIDE SEQUENCE [LARGE SCALE GENOMIC DNA]</scope>
    <source>
        <strain evidence="6">KCTC 52368</strain>
    </source>
</reference>
<organism evidence="5 6">
    <name type="scientific">Croceitalea marina</name>
    <dbReference type="NCBI Taxonomy" id="1775166"/>
    <lineage>
        <taxon>Bacteria</taxon>
        <taxon>Pseudomonadati</taxon>
        <taxon>Bacteroidota</taxon>
        <taxon>Flavobacteriia</taxon>
        <taxon>Flavobacteriales</taxon>
        <taxon>Flavobacteriaceae</taxon>
        <taxon>Croceitalea</taxon>
    </lineage>
</organism>
<dbReference type="Gene3D" id="2.60.120.10">
    <property type="entry name" value="Jelly Rolls"/>
    <property type="match status" value="1"/>
</dbReference>
<sequence length="292" mass="34628">MKKDLANIEQYHLHKARPEKLQFEIYDLNSYRKKSGDNAAMPHSHSYYQIIWFLDSKGTHYVDFKTYIIKKNTILFIAKDQIHAFDNRLDINGWLIHFNESFFMYTEVDIFLKYNIFKPQENPCYAMETETIESGKVYMDLILNELSNRTQFGFEESVRFLLKCFLINLERVHQKRDNETGSKNDSYTLQLYQFKELIEANYKNSISVGMYADLMNISSKTLNTITKTVVNKSPSQLIAERTILEAKRLLKFTSLQINEIAYKLGFEEPSYFIKYFKRHVKIIPSAFRNEIN</sequence>
<dbReference type="Gene3D" id="1.10.10.60">
    <property type="entry name" value="Homeodomain-like"/>
    <property type="match status" value="1"/>
</dbReference>
<evidence type="ECO:0000313" key="6">
    <source>
        <dbReference type="Proteomes" id="UP001597526"/>
    </source>
</evidence>
<keyword evidence="2" id="KW-0238">DNA-binding</keyword>
<dbReference type="Pfam" id="PF12833">
    <property type="entry name" value="HTH_18"/>
    <property type="match status" value="1"/>
</dbReference>
<dbReference type="Proteomes" id="UP001597526">
    <property type="component" value="Unassembled WGS sequence"/>
</dbReference>
<dbReference type="SMART" id="SM00342">
    <property type="entry name" value="HTH_ARAC"/>
    <property type="match status" value="1"/>
</dbReference>
<name>A0ABW5MZR7_9FLAO</name>
<dbReference type="PANTHER" id="PTHR43280:SF32">
    <property type="entry name" value="TRANSCRIPTIONAL REGULATORY PROTEIN"/>
    <property type="match status" value="1"/>
</dbReference>
<dbReference type="InterPro" id="IPR009057">
    <property type="entry name" value="Homeodomain-like_sf"/>
</dbReference>
<dbReference type="RefSeq" id="WP_377767932.1">
    <property type="nucleotide sequence ID" value="NZ_JBHULB010000078.1"/>
</dbReference>
<dbReference type="InterPro" id="IPR037923">
    <property type="entry name" value="HTH-like"/>
</dbReference>
<dbReference type="InterPro" id="IPR003313">
    <property type="entry name" value="AraC-bd"/>
</dbReference>
<dbReference type="InterPro" id="IPR018060">
    <property type="entry name" value="HTH_AraC"/>
</dbReference>
<dbReference type="InterPro" id="IPR014710">
    <property type="entry name" value="RmlC-like_jellyroll"/>
</dbReference>
<dbReference type="EMBL" id="JBHULB010000078">
    <property type="protein sequence ID" value="MFD2588404.1"/>
    <property type="molecule type" value="Genomic_DNA"/>
</dbReference>
<dbReference type="SUPFAM" id="SSF51215">
    <property type="entry name" value="Regulatory protein AraC"/>
    <property type="match status" value="1"/>
</dbReference>
<evidence type="ECO:0000313" key="5">
    <source>
        <dbReference type="EMBL" id="MFD2588404.1"/>
    </source>
</evidence>
<dbReference type="Pfam" id="PF02311">
    <property type="entry name" value="AraC_binding"/>
    <property type="match status" value="1"/>
</dbReference>
<keyword evidence="3" id="KW-0804">Transcription</keyword>
<evidence type="ECO:0000259" key="4">
    <source>
        <dbReference type="PROSITE" id="PS01124"/>
    </source>
</evidence>
<comment type="caution">
    <text evidence="5">The sequence shown here is derived from an EMBL/GenBank/DDBJ whole genome shotgun (WGS) entry which is preliminary data.</text>
</comment>